<keyword evidence="2" id="KW-1185">Reference proteome</keyword>
<dbReference type="AlphaFoldDB" id="A0A329MN44"/>
<dbReference type="Proteomes" id="UP000250369">
    <property type="component" value="Unassembled WGS sequence"/>
</dbReference>
<comment type="caution">
    <text evidence="1">The sequence shown here is derived from an EMBL/GenBank/DDBJ whole genome shotgun (WGS) entry which is preliminary data.</text>
</comment>
<accession>A0A329MN44</accession>
<proteinExistence type="predicted"/>
<name>A0A329MN44_9BACL</name>
<protein>
    <submittedName>
        <fullName evidence="1">DUF2642 domain-containing protein</fullName>
    </submittedName>
</protein>
<dbReference type="RefSeq" id="WP_113030999.1">
    <property type="nucleotide sequence ID" value="NZ_QMFB01000005.1"/>
</dbReference>
<reference evidence="1 2" key="1">
    <citation type="journal article" date="2009" name="Int. J. Syst. Evol. Microbiol.">
        <title>Paenibacillus contaminans sp. nov., isolated from a contaminated laboratory plate.</title>
        <authorList>
            <person name="Chou J.H."/>
            <person name="Lee J.H."/>
            <person name="Lin M.C."/>
            <person name="Chang P.S."/>
            <person name="Arun A.B."/>
            <person name="Young C.C."/>
            <person name="Chen W.M."/>
        </authorList>
    </citation>
    <scope>NUCLEOTIDE SEQUENCE [LARGE SCALE GENOMIC DNA]</scope>
    <source>
        <strain evidence="1 2">CKOBP-6</strain>
    </source>
</reference>
<dbReference type="OrthoDB" id="2716151at2"/>
<evidence type="ECO:0000313" key="1">
    <source>
        <dbReference type="EMBL" id="RAV21295.1"/>
    </source>
</evidence>
<gene>
    <name evidence="1" type="ORF">DQG23_11595</name>
</gene>
<dbReference type="EMBL" id="QMFB01000005">
    <property type="protein sequence ID" value="RAV21295.1"/>
    <property type="molecule type" value="Genomic_DNA"/>
</dbReference>
<organism evidence="1 2">
    <name type="scientific">Paenibacillus contaminans</name>
    <dbReference type="NCBI Taxonomy" id="450362"/>
    <lineage>
        <taxon>Bacteria</taxon>
        <taxon>Bacillati</taxon>
        <taxon>Bacillota</taxon>
        <taxon>Bacilli</taxon>
        <taxon>Bacillales</taxon>
        <taxon>Paenibacillaceae</taxon>
        <taxon>Paenibacillus</taxon>
    </lineage>
</organism>
<sequence>MNEVKLFTDKKVIVEMTGNRTLHGKLMDVGDDLIVLFHQQQYLYIPLAHVHHLKADLMSGNDANGNQPAELPAEYQIEQITVAKMLNKAKGLFVEIHVSGNKPMSGYLTGILNDYIVVASPVYGPICVSLQHLKWLIPHPPSHAPYSPNIGTLSAQHSLNPLSQSFEAQCKQAEGQMVVFDIGGHSEKIGFIKKINSGIVDFADANGNSTFLNIGHVKTLYAPVHG</sequence>
<evidence type="ECO:0000313" key="2">
    <source>
        <dbReference type="Proteomes" id="UP000250369"/>
    </source>
</evidence>